<dbReference type="EMBL" id="KI925466">
    <property type="protein sequence ID" value="ETW75610.1"/>
    <property type="molecule type" value="Genomic_DNA"/>
</dbReference>
<evidence type="ECO:0000313" key="1">
    <source>
        <dbReference type="EMBL" id="ETW75610.1"/>
    </source>
</evidence>
<sequence length="153" mass="16554">MPTRALHARYNPAGLQGCILALKMIGGGFYKVRGELGVFDSELGTHPAVVRAMAEPPAIYRSSPIRPHHPSLLLLPLPSLPHMPNLRPWAMQAYTKERDTSKSMLARTRDGASAEPYVNGTGSWIGSRGVNGAAESVTSELQEVVPELELAEI</sequence>
<dbReference type="KEGG" id="hir:HETIRDRAFT_456159"/>
<reference evidence="1 2" key="1">
    <citation type="journal article" date="2012" name="New Phytol.">
        <title>Insight into trade-off between wood decay and parasitism from the genome of a fungal forest pathogen.</title>
        <authorList>
            <person name="Olson A."/>
            <person name="Aerts A."/>
            <person name="Asiegbu F."/>
            <person name="Belbahri L."/>
            <person name="Bouzid O."/>
            <person name="Broberg A."/>
            <person name="Canback B."/>
            <person name="Coutinho P.M."/>
            <person name="Cullen D."/>
            <person name="Dalman K."/>
            <person name="Deflorio G."/>
            <person name="van Diepen L.T."/>
            <person name="Dunand C."/>
            <person name="Duplessis S."/>
            <person name="Durling M."/>
            <person name="Gonthier P."/>
            <person name="Grimwood J."/>
            <person name="Fossdal C.G."/>
            <person name="Hansson D."/>
            <person name="Henrissat B."/>
            <person name="Hietala A."/>
            <person name="Himmelstrand K."/>
            <person name="Hoffmeister D."/>
            <person name="Hogberg N."/>
            <person name="James T.Y."/>
            <person name="Karlsson M."/>
            <person name="Kohler A."/>
            <person name="Kues U."/>
            <person name="Lee Y.H."/>
            <person name="Lin Y.C."/>
            <person name="Lind M."/>
            <person name="Lindquist E."/>
            <person name="Lombard V."/>
            <person name="Lucas S."/>
            <person name="Lunden K."/>
            <person name="Morin E."/>
            <person name="Murat C."/>
            <person name="Park J."/>
            <person name="Raffaello T."/>
            <person name="Rouze P."/>
            <person name="Salamov A."/>
            <person name="Schmutz J."/>
            <person name="Solheim H."/>
            <person name="Stahlberg J."/>
            <person name="Velez H."/>
            <person name="de Vries R.P."/>
            <person name="Wiebenga A."/>
            <person name="Woodward S."/>
            <person name="Yakovlev I."/>
            <person name="Garbelotto M."/>
            <person name="Martin F."/>
            <person name="Grigoriev I.V."/>
            <person name="Stenlid J."/>
        </authorList>
    </citation>
    <scope>NUCLEOTIDE SEQUENCE [LARGE SCALE GENOMIC DNA]</scope>
    <source>
        <strain evidence="1 2">TC 32-1</strain>
    </source>
</reference>
<organism evidence="1 2">
    <name type="scientific">Heterobasidion irregulare (strain TC 32-1)</name>
    <dbReference type="NCBI Taxonomy" id="747525"/>
    <lineage>
        <taxon>Eukaryota</taxon>
        <taxon>Fungi</taxon>
        <taxon>Dikarya</taxon>
        <taxon>Basidiomycota</taxon>
        <taxon>Agaricomycotina</taxon>
        <taxon>Agaricomycetes</taxon>
        <taxon>Russulales</taxon>
        <taxon>Bondarzewiaceae</taxon>
        <taxon>Heterobasidion</taxon>
        <taxon>Heterobasidion annosum species complex</taxon>
    </lineage>
</organism>
<dbReference type="GeneID" id="20676703"/>
<dbReference type="InParanoid" id="W4JR94"/>
<dbReference type="AlphaFoldDB" id="W4JR94"/>
<dbReference type="STRING" id="747525.W4JR94"/>
<dbReference type="Proteomes" id="UP000030671">
    <property type="component" value="Unassembled WGS sequence"/>
</dbReference>
<evidence type="ECO:0000313" key="2">
    <source>
        <dbReference type="Proteomes" id="UP000030671"/>
    </source>
</evidence>
<gene>
    <name evidence="1" type="ORF">HETIRDRAFT_456159</name>
</gene>
<accession>W4JR94</accession>
<name>W4JR94_HETIT</name>
<dbReference type="RefSeq" id="XP_009553006.1">
    <property type="nucleotide sequence ID" value="XM_009554711.1"/>
</dbReference>
<protein>
    <submittedName>
        <fullName evidence="1">Uncharacterized protein</fullName>
    </submittedName>
</protein>
<proteinExistence type="predicted"/>
<keyword evidence="2" id="KW-1185">Reference proteome</keyword>
<dbReference type="OrthoDB" id="343070at2759"/>
<dbReference type="HOGENOM" id="CLU_1713521_0_0_1"/>